<comment type="similarity">
    <text evidence="2 11">Belongs to the 'phage' integrase family. XerD subfamily.</text>
</comment>
<dbReference type="GO" id="GO:0009037">
    <property type="term" value="F:tyrosine-based site-specific recombinase activity"/>
    <property type="evidence" value="ECO:0007669"/>
    <property type="project" value="UniProtKB-UniRule"/>
</dbReference>
<dbReference type="EMBL" id="JPRD01000048">
    <property type="protein sequence ID" value="KIF50697.1"/>
    <property type="molecule type" value="Genomic_DNA"/>
</dbReference>
<organism evidence="14 15">
    <name type="scientific">Vibrio owensii CAIM 1854 = LMG 25443</name>
    <dbReference type="NCBI Taxonomy" id="1229493"/>
    <lineage>
        <taxon>Bacteria</taxon>
        <taxon>Pseudomonadati</taxon>
        <taxon>Pseudomonadota</taxon>
        <taxon>Gammaproteobacteria</taxon>
        <taxon>Vibrionales</taxon>
        <taxon>Vibrionaceae</taxon>
        <taxon>Vibrio</taxon>
    </lineage>
</organism>
<feature type="active site" evidence="11">
    <location>
        <position position="277"/>
    </location>
</feature>
<dbReference type="RefSeq" id="WP_005434910.1">
    <property type="nucleotide sequence ID" value="NZ_BAOH01000044.1"/>
</dbReference>
<sequence length="305" mass="35001">MTAQQPVNQQDFGLVEQFLDAMWMERGLSENTLASYRNDLMKLLAWMEQHSYRLDFISLSGLQEYQSYLVDLDYKQTSRARMLSAIRRLFQYIHREKVRADDPSALLVSPKLPQRLPKDISEEQVDALLDAPDPNDPVELRDKAMLELLYATGLRVTELVSLTMENVSLRQGVVRVTGKGGKERLVPMGENAVDWIETFIQQGRSALLGETTSDVVFPSKRARQMTRQTFWHRIKYYAVIAGIDTDQLSPHVLRHAFATHLLNYGADLRVVQMLLGHSDLSTTQIYTHVATERLKQIHSQHHPRA</sequence>
<dbReference type="GO" id="GO:0003677">
    <property type="term" value="F:DNA binding"/>
    <property type="evidence" value="ECO:0007669"/>
    <property type="project" value="UniProtKB-UniRule"/>
</dbReference>
<evidence type="ECO:0000259" key="13">
    <source>
        <dbReference type="PROSITE" id="PS51900"/>
    </source>
</evidence>
<evidence type="ECO:0000256" key="6">
    <source>
        <dbReference type="ARBA" id="ARBA00022829"/>
    </source>
</evidence>
<dbReference type="Gene3D" id="1.10.443.10">
    <property type="entry name" value="Intergrase catalytic core"/>
    <property type="match status" value="1"/>
</dbReference>
<dbReference type="NCBIfam" id="TIGR02225">
    <property type="entry name" value="recomb_XerD"/>
    <property type="match status" value="1"/>
</dbReference>
<feature type="active site" evidence="11">
    <location>
        <position position="254"/>
    </location>
</feature>
<evidence type="ECO:0000256" key="2">
    <source>
        <dbReference type="ARBA" id="ARBA00010450"/>
    </source>
</evidence>
<evidence type="ECO:0000256" key="7">
    <source>
        <dbReference type="ARBA" id="ARBA00022908"/>
    </source>
</evidence>
<dbReference type="PANTHER" id="PTHR30349:SF90">
    <property type="entry name" value="TYROSINE RECOMBINASE XERD"/>
    <property type="match status" value="1"/>
</dbReference>
<keyword evidence="8 11" id="KW-0238">DNA-binding</keyword>
<dbReference type="Pfam" id="PF00589">
    <property type="entry name" value="Phage_integrase"/>
    <property type="match status" value="1"/>
</dbReference>
<dbReference type="AlphaFoldDB" id="A0A0C1W2P7"/>
<evidence type="ECO:0000313" key="15">
    <source>
        <dbReference type="Proteomes" id="UP000031586"/>
    </source>
</evidence>
<feature type="domain" description="Tyr recombinase" evidence="12">
    <location>
        <begin position="115"/>
        <end position="299"/>
    </location>
</feature>
<accession>A0A0C1W2P7</accession>
<comment type="caution">
    <text evidence="14">The sequence shown here is derived from an EMBL/GenBank/DDBJ whole genome shotgun (WGS) entry which is preliminary data.</text>
</comment>
<evidence type="ECO:0000256" key="9">
    <source>
        <dbReference type="ARBA" id="ARBA00023172"/>
    </source>
</evidence>
<dbReference type="InterPro" id="IPR044068">
    <property type="entry name" value="CB"/>
</dbReference>
<dbReference type="PROSITE" id="PS51900">
    <property type="entry name" value="CB"/>
    <property type="match status" value="1"/>
</dbReference>
<name>A0A0C1W2P7_9VIBR</name>
<evidence type="ECO:0000256" key="4">
    <source>
        <dbReference type="ARBA" id="ARBA00022490"/>
    </source>
</evidence>
<evidence type="ECO:0000256" key="5">
    <source>
        <dbReference type="ARBA" id="ARBA00022618"/>
    </source>
</evidence>
<dbReference type="GeneID" id="67378411"/>
<keyword evidence="9 11" id="KW-0233">DNA recombination</keyword>
<dbReference type="SUPFAM" id="SSF56349">
    <property type="entry name" value="DNA breaking-rejoining enzymes"/>
    <property type="match status" value="1"/>
</dbReference>
<gene>
    <name evidence="11 14" type="primary">xerD</name>
    <name evidence="14" type="ORF">H735_22810</name>
</gene>
<dbReference type="PANTHER" id="PTHR30349">
    <property type="entry name" value="PHAGE INTEGRASE-RELATED"/>
    <property type="match status" value="1"/>
</dbReference>
<evidence type="ECO:0000256" key="3">
    <source>
        <dbReference type="ARBA" id="ARBA00015810"/>
    </source>
</evidence>
<evidence type="ECO:0000313" key="14">
    <source>
        <dbReference type="EMBL" id="KIF50697.1"/>
    </source>
</evidence>
<keyword evidence="10 11" id="KW-0131">Cell cycle</keyword>
<feature type="active site" evidence="11">
    <location>
        <position position="179"/>
    </location>
</feature>
<keyword evidence="6 11" id="KW-0159">Chromosome partition</keyword>
<evidence type="ECO:0000256" key="11">
    <source>
        <dbReference type="HAMAP-Rule" id="MF_01807"/>
    </source>
</evidence>
<dbReference type="PATRIC" id="fig|1229493.5.peg.3969"/>
<feature type="active site" description="O-(3'-phospho-DNA)-tyrosine intermediate" evidence="11">
    <location>
        <position position="286"/>
    </location>
</feature>
<dbReference type="SUPFAM" id="SSF47823">
    <property type="entry name" value="lambda integrase-like, N-terminal domain"/>
    <property type="match status" value="1"/>
</dbReference>
<dbReference type="NCBIfam" id="NF001399">
    <property type="entry name" value="PRK00283.1"/>
    <property type="match status" value="1"/>
</dbReference>
<evidence type="ECO:0000259" key="12">
    <source>
        <dbReference type="PROSITE" id="PS51898"/>
    </source>
</evidence>
<dbReference type="GO" id="GO:0005737">
    <property type="term" value="C:cytoplasm"/>
    <property type="evidence" value="ECO:0007669"/>
    <property type="project" value="UniProtKB-SubCell"/>
</dbReference>
<dbReference type="InterPro" id="IPR013762">
    <property type="entry name" value="Integrase-like_cat_sf"/>
</dbReference>
<keyword evidence="4 11" id="KW-0963">Cytoplasm</keyword>
<proteinExistence type="inferred from homology"/>
<dbReference type="Gene3D" id="1.10.150.130">
    <property type="match status" value="1"/>
</dbReference>
<dbReference type="GO" id="GO:0051301">
    <property type="term" value="P:cell division"/>
    <property type="evidence" value="ECO:0007669"/>
    <property type="project" value="UniProtKB-KW"/>
</dbReference>
<dbReference type="GO" id="GO:0007059">
    <property type="term" value="P:chromosome segregation"/>
    <property type="evidence" value="ECO:0007669"/>
    <property type="project" value="UniProtKB-UniRule"/>
</dbReference>
<dbReference type="Pfam" id="PF02899">
    <property type="entry name" value="Phage_int_SAM_1"/>
    <property type="match status" value="1"/>
</dbReference>
<dbReference type="InterPro" id="IPR023009">
    <property type="entry name" value="Tyrosine_recombinase_XerC/XerD"/>
</dbReference>
<dbReference type="InterPro" id="IPR011932">
    <property type="entry name" value="Recomb_XerD"/>
</dbReference>
<comment type="subcellular location">
    <subcellularLocation>
        <location evidence="1 11">Cytoplasm</location>
    </subcellularLocation>
</comment>
<dbReference type="HAMAP" id="MF_01808">
    <property type="entry name" value="Recomb_XerC_XerD"/>
    <property type="match status" value="1"/>
</dbReference>
<dbReference type="InterPro" id="IPR010998">
    <property type="entry name" value="Integrase_recombinase_N"/>
</dbReference>
<reference evidence="14 15" key="1">
    <citation type="submission" date="2014-07" db="EMBL/GenBank/DDBJ databases">
        <title>Unique and conserved regions in Vibrio harveyi and related species in comparison with the shrimp pathogen Vibrio harveyi CAIM 1792.</title>
        <authorList>
            <person name="Espinoza-Valles I."/>
            <person name="Vora G."/>
            <person name="Leekitcharoenphon P."/>
            <person name="Ussery D."/>
            <person name="Hoj L."/>
            <person name="Gomez-Gil B."/>
        </authorList>
    </citation>
    <scope>NUCLEOTIDE SEQUENCE [LARGE SCALE GENOMIC DNA]</scope>
    <source>
        <strain evidence="15">CAIM 1854 / LMG 25443</strain>
    </source>
</reference>
<dbReference type="PROSITE" id="PS51898">
    <property type="entry name" value="TYR_RECOMBINASE"/>
    <property type="match status" value="1"/>
</dbReference>
<evidence type="ECO:0000256" key="10">
    <source>
        <dbReference type="ARBA" id="ARBA00023306"/>
    </source>
</evidence>
<evidence type="ECO:0000256" key="1">
    <source>
        <dbReference type="ARBA" id="ARBA00004496"/>
    </source>
</evidence>
<feature type="active site" evidence="11">
    <location>
        <position position="251"/>
    </location>
</feature>
<feature type="active site" evidence="11">
    <location>
        <position position="155"/>
    </location>
</feature>
<dbReference type="InterPro" id="IPR011010">
    <property type="entry name" value="DNA_brk_join_enz"/>
</dbReference>
<comment type="subunit">
    <text evidence="11">Forms a cyclic heterotetrameric complex composed of two molecules of XerC and two molecules of XerD.</text>
</comment>
<evidence type="ECO:0000256" key="8">
    <source>
        <dbReference type="ARBA" id="ARBA00023125"/>
    </source>
</evidence>
<keyword evidence="7 11" id="KW-0229">DNA integration</keyword>
<keyword evidence="5 11" id="KW-0132">Cell division</keyword>
<dbReference type="CDD" id="cd00798">
    <property type="entry name" value="INT_XerDC_C"/>
    <property type="match status" value="1"/>
</dbReference>
<dbReference type="GO" id="GO:0006313">
    <property type="term" value="P:DNA transposition"/>
    <property type="evidence" value="ECO:0007669"/>
    <property type="project" value="UniProtKB-UniRule"/>
</dbReference>
<dbReference type="Proteomes" id="UP000031586">
    <property type="component" value="Unassembled WGS sequence"/>
</dbReference>
<dbReference type="InterPro" id="IPR004107">
    <property type="entry name" value="Integrase_SAM-like_N"/>
</dbReference>
<dbReference type="HAMAP" id="MF_01807">
    <property type="entry name" value="Recomb_XerD"/>
    <property type="match status" value="1"/>
</dbReference>
<feature type="domain" description="Core-binding (CB)" evidence="13">
    <location>
        <begin position="9"/>
        <end position="94"/>
    </location>
</feature>
<dbReference type="InterPro" id="IPR002104">
    <property type="entry name" value="Integrase_catalytic"/>
</dbReference>
<comment type="function">
    <text evidence="11">Site-specific tyrosine recombinase, which acts by catalyzing the cutting and rejoining of the recombining DNA molecules. The XerC-XerD complex is essential to convert dimers of the bacterial chromosome into monomers to permit their segregation at cell division. It also contributes to the segregational stability of plasmids.</text>
</comment>
<dbReference type="InterPro" id="IPR050090">
    <property type="entry name" value="Tyrosine_recombinase_XerCD"/>
</dbReference>
<protein>
    <recommendedName>
        <fullName evidence="3 11">Tyrosine recombinase XerD</fullName>
    </recommendedName>
</protein>